<keyword evidence="3" id="KW-1185">Reference proteome</keyword>
<evidence type="ECO:0000313" key="2">
    <source>
        <dbReference type="EMBL" id="SCB12557.1"/>
    </source>
</evidence>
<organism evidence="2 3">
    <name type="scientific">Rhizobium miluonense</name>
    <dbReference type="NCBI Taxonomy" id="411945"/>
    <lineage>
        <taxon>Bacteria</taxon>
        <taxon>Pseudomonadati</taxon>
        <taxon>Pseudomonadota</taxon>
        <taxon>Alphaproteobacteria</taxon>
        <taxon>Hyphomicrobiales</taxon>
        <taxon>Rhizobiaceae</taxon>
        <taxon>Rhizobium/Agrobacterium group</taxon>
        <taxon>Rhizobium</taxon>
    </lineage>
</organism>
<dbReference type="Gene3D" id="3.40.50.10490">
    <property type="entry name" value="Glucose-6-phosphate isomerase like protein, domain 1"/>
    <property type="match status" value="1"/>
</dbReference>
<dbReference type="Proteomes" id="UP000199435">
    <property type="component" value="Unassembled WGS sequence"/>
</dbReference>
<dbReference type="InterPro" id="IPR000281">
    <property type="entry name" value="HTH_RpiR"/>
</dbReference>
<feature type="domain" description="HTH rpiR-type" evidence="1">
    <location>
        <begin position="3"/>
        <end position="79"/>
    </location>
</feature>
<dbReference type="GO" id="GO:0003677">
    <property type="term" value="F:DNA binding"/>
    <property type="evidence" value="ECO:0007669"/>
    <property type="project" value="InterPro"/>
</dbReference>
<dbReference type="GO" id="GO:0003700">
    <property type="term" value="F:DNA-binding transcription factor activity"/>
    <property type="evidence" value="ECO:0007669"/>
    <property type="project" value="InterPro"/>
</dbReference>
<dbReference type="InterPro" id="IPR009057">
    <property type="entry name" value="Homeodomain-like_sf"/>
</dbReference>
<dbReference type="STRING" id="411945.GA0061102_1002262"/>
<dbReference type="InterPro" id="IPR046348">
    <property type="entry name" value="SIS_dom_sf"/>
</dbReference>
<sequence>MSKDLLKLVQSAEMRKSKSDKLIASYIERNIAELPFETAKSIAARLEISQMTVGRYLRRLGFDGLDELKAALRRGSRSNPAWQIKGSLDRFQEDLRDGKFLAGLLQQQVENLGLIYELTTAPQWQQTIDALISASEVYVAAYQNVRGIAQYFAAQLSYTRSRVAFMDGLNGTYAELLDGAVEGRVLFLHDVRRFAAKARPLAEEARRAGVKVILLTDEFCPWAKEVSDISLVIPGSHGPLWDGAATMTAVMDLLLANIIVVLSGKVGERVELLTRLQDVFGDFES</sequence>
<dbReference type="SUPFAM" id="SSF46689">
    <property type="entry name" value="Homeodomain-like"/>
    <property type="match status" value="1"/>
</dbReference>
<evidence type="ECO:0000313" key="3">
    <source>
        <dbReference type="Proteomes" id="UP000199435"/>
    </source>
</evidence>
<evidence type="ECO:0000259" key="1">
    <source>
        <dbReference type="PROSITE" id="PS51071"/>
    </source>
</evidence>
<dbReference type="EMBL" id="FMAH01000002">
    <property type="protein sequence ID" value="SCB12557.1"/>
    <property type="molecule type" value="Genomic_DNA"/>
</dbReference>
<dbReference type="RefSeq" id="WP_092844127.1">
    <property type="nucleotide sequence ID" value="NZ_FMAH01000002.1"/>
</dbReference>
<accession>A0A1C3UB45</accession>
<dbReference type="AlphaFoldDB" id="A0A1C3UB45"/>
<protein>
    <submittedName>
        <fullName evidence="2">Transcriptional regulator, RpiR family</fullName>
    </submittedName>
</protein>
<dbReference type="PANTHER" id="PTHR30514">
    <property type="entry name" value="GLUCOKINASE"/>
    <property type="match status" value="1"/>
</dbReference>
<dbReference type="Gene3D" id="1.10.10.10">
    <property type="entry name" value="Winged helix-like DNA-binding domain superfamily/Winged helix DNA-binding domain"/>
    <property type="match status" value="1"/>
</dbReference>
<dbReference type="GO" id="GO:0097367">
    <property type="term" value="F:carbohydrate derivative binding"/>
    <property type="evidence" value="ECO:0007669"/>
    <property type="project" value="InterPro"/>
</dbReference>
<dbReference type="PANTHER" id="PTHR30514:SF18">
    <property type="entry name" value="RPIR-FAMILY TRANSCRIPTIONAL REGULATOR"/>
    <property type="match status" value="1"/>
</dbReference>
<dbReference type="GO" id="GO:1901135">
    <property type="term" value="P:carbohydrate derivative metabolic process"/>
    <property type="evidence" value="ECO:0007669"/>
    <property type="project" value="InterPro"/>
</dbReference>
<dbReference type="OrthoDB" id="8582409at2"/>
<name>A0A1C3UB45_9HYPH</name>
<dbReference type="PROSITE" id="PS51071">
    <property type="entry name" value="HTH_RPIR"/>
    <property type="match status" value="1"/>
</dbReference>
<dbReference type="InterPro" id="IPR036388">
    <property type="entry name" value="WH-like_DNA-bd_sf"/>
</dbReference>
<reference evidence="3" key="1">
    <citation type="submission" date="2016-08" db="EMBL/GenBank/DDBJ databases">
        <authorList>
            <person name="Varghese N."/>
            <person name="Submissions Spin"/>
        </authorList>
    </citation>
    <scope>NUCLEOTIDE SEQUENCE [LARGE SCALE GENOMIC DNA]</scope>
    <source>
        <strain evidence="3">HAMBI 2971</strain>
    </source>
</reference>
<proteinExistence type="predicted"/>
<dbReference type="Pfam" id="PF01418">
    <property type="entry name" value="HTH_6"/>
    <property type="match status" value="1"/>
</dbReference>
<dbReference type="SUPFAM" id="SSF53697">
    <property type="entry name" value="SIS domain"/>
    <property type="match status" value="1"/>
</dbReference>
<gene>
    <name evidence="2" type="ORF">GA0061102_1002262</name>
</gene>
<dbReference type="InterPro" id="IPR047640">
    <property type="entry name" value="RpiR-like"/>
</dbReference>